<feature type="domain" description="PDZ" evidence="1">
    <location>
        <begin position="463"/>
        <end position="515"/>
    </location>
</feature>
<dbReference type="PIRSF" id="PIRSF016493">
    <property type="entry name" value="Glycyl_aminpptds"/>
    <property type="match status" value="1"/>
</dbReference>
<dbReference type="InterPro" id="IPR001478">
    <property type="entry name" value="PDZ"/>
</dbReference>
<gene>
    <name evidence="2" type="ORF">JYB87_12190</name>
</gene>
<dbReference type="InterPro" id="IPR007963">
    <property type="entry name" value="Peptidase_M61_catalytic"/>
</dbReference>
<evidence type="ECO:0000313" key="2">
    <source>
        <dbReference type="EMBL" id="QSX35499.1"/>
    </source>
</evidence>
<evidence type="ECO:0000313" key="3">
    <source>
        <dbReference type="Proteomes" id="UP000662770"/>
    </source>
</evidence>
<dbReference type="EMBL" id="CP071503">
    <property type="protein sequence ID" value="QSX35499.1"/>
    <property type="molecule type" value="Genomic_DNA"/>
</dbReference>
<evidence type="ECO:0000259" key="1">
    <source>
        <dbReference type="PROSITE" id="PS50106"/>
    </source>
</evidence>
<dbReference type="SMART" id="SM00228">
    <property type="entry name" value="PDZ"/>
    <property type="match status" value="1"/>
</dbReference>
<name>A0ABX7QVN7_9GAMM</name>
<accession>A0ABX7QVN7</accession>
<keyword evidence="3" id="KW-1185">Reference proteome</keyword>
<dbReference type="InterPro" id="IPR040756">
    <property type="entry name" value="Peptidase_M61_N"/>
</dbReference>
<proteinExistence type="predicted"/>
<dbReference type="RefSeq" id="WP_207356690.1">
    <property type="nucleotide sequence ID" value="NZ_CP071503.1"/>
</dbReference>
<dbReference type="InterPro" id="IPR036034">
    <property type="entry name" value="PDZ_sf"/>
</dbReference>
<dbReference type="Pfam" id="PF13180">
    <property type="entry name" value="PDZ_2"/>
    <property type="match status" value="1"/>
</dbReference>
<dbReference type="SUPFAM" id="SSF55486">
    <property type="entry name" value="Metalloproteases ('zincins'), catalytic domain"/>
    <property type="match status" value="1"/>
</dbReference>
<organism evidence="2 3">
    <name type="scientific">Shewanella avicenniae</name>
    <dbReference type="NCBI Taxonomy" id="2814294"/>
    <lineage>
        <taxon>Bacteria</taxon>
        <taxon>Pseudomonadati</taxon>
        <taxon>Pseudomonadota</taxon>
        <taxon>Gammaproteobacteria</taxon>
        <taxon>Alteromonadales</taxon>
        <taxon>Shewanellaceae</taxon>
        <taxon>Shewanella</taxon>
    </lineage>
</organism>
<dbReference type="SUPFAM" id="SSF50156">
    <property type="entry name" value="PDZ domain-like"/>
    <property type="match status" value="1"/>
</dbReference>
<protein>
    <submittedName>
        <fullName evidence="2">M61 family metallopeptidase</fullName>
    </submittedName>
</protein>
<dbReference type="Pfam" id="PF17899">
    <property type="entry name" value="Peptidase_M61_N"/>
    <property type="match status" value="1"/>
</dbReference>
<dbReference type="Proteomes" id="UP000662770">
    <property type="component" value="Chromosome"/>
</dbReference>
<dbReference type="Gene3D" id="2.30.42.10">
    <property type="match status" value="1"/>
</dbReference>
<dbReference type="InterPro" id="IPR027268">
    <property type="entry name" value="Peptidase_M4/M1_CTD_sf"/>
</dbReference>
<dbReference type="Gene3D" id="2.60.40.3650">
    <property type="match status" value="1"/>
</dbReference>
<dbReference type="Gene3D" id="1.10.390.10">
    <property type="entry name" value="Neutral Protease Domain 2"/>
    <property type="match status" value="1"/>
</dbReference>
<sequence length="594" mass="67000">MFLASVSMAPMAWADVLYQVNITDPEHHLAQVSVSFPMTNERQLQVNLPVWRTGKYTVLPLADGIRNFVAKDEHGQPLTWQRTASGEWQVALEQPSQVTVTYQLYANELGQRVRDISNTHAYLDASGVMMYSPSFRDQPVQVALTVPENWKSYSGMAAGIKPHTFVADNYDVLIDSPIETGISQYRNFSADGKAFELVVWGEGNFDIEQMVKDLQKVTVKSQDIWQGYPFERYLFIVHATSGARGATEHINSTVIQLPRFSFRERKDYLRFISTASHEFIHTWNVKAYRPEGLVPYDFQQENMSDLLWMAEGSTSYFQNQLLLRAGVMSAKEFLEDIAKRIERNQHTPGREQQSVAETSLGEWVATSGDYASNHSINIYSEGYLVSMALDYQLLRDSKLKASYRDVHKLLYRDYAIPKGYNAQTIKTLLQQLTKRDYSDWWSKNVESPVSYDFNEMLEHAGLALSYGKDAKTKAFIGASVSGTSLKFTSVERNGPAWTAGIAAGDELVAINGLKVTADGFEKRIEDFKVGDKVSVTLFKDDTLQTYVVTLAETPAGKLAIKPLDKAARSQKALFEAWLGIDWPFDSDGNFKKAD</sequence>
<dbReference type="Pfam" id="PF05299">
    <property type="entry name" value="Peptidase_M61"/>
    <property type="match status" value="1"/>
</dbReference>
<dbReference type="PROSITE" id="PS50106">
    <property type="entry name" value="PDZ"/>
    <property type="match status" value="1"/>
</dbReference>
<dbReference type="InterPro" id="IPR024191">
    <property type="entry name" value="Peptidase_M61"/>
</dbReference>
<reference evidence="2 3" key="1">
    <citation type="submission" date="2021-03" db="EMBL/GenBank/DDBJ databases">
        <title>Novel species identification of genus Shewanella.</title>
        <authorList>
            <person name="Liu G."/>
            <person name="Zhang Q."/>
        </authorList>
    </citation>
    <scope>NUCLEOTIDE SEQUENCE [LARGE SCALE GENOMIC DNA]</scope>
    <source>
        <strain evidence="2 3">FJAT-51800</strain>
    </source>
</reference>